<dbReference type="Gene3D" id="2.40.170.20">
    <property type="entry name" value="TonB-dependent receptor, beta-barrel domain"/>
    <property type="match status" value="1"/>
</dbReference>
<evidence type="ECO:0000256" key="3">
    <source>
        <dbReference type="ARBA" id="ARBA00022452"/>
    </source>
</evidence>
<evidence type="ECO:0000313" key="10">
    <source>
        <dbReference type="Proteomes" id="UP000664628"/>
    </source>
</evidence>
<dbReference type="PROSITE" id="PS52016">
    <property type="entry name" value="TONB_DEPENDENT_REC_3"/>
    <property type="match status" value="1"/>
</dbReference>
<dbReference type="Pfam" id="PF07715">
    <property type="entry name" value="Plug"/>
    <property type="match status" value="1"/>
</dbReference>
<dbReference type="Gene3D" id="2.170.130.10">
    <property type="entry name" value="TonB-dependent receptor, plug domain"/>
    <property type="match status" value="1"/>
</dbReference>
<evidence type="ECO:0000256" key="4">
    <source>
        <dbReference type="ARBA" id="ARBA00022692"/>
    </source>
</evidence>
<keyword evidence="10" id="KW-1185">Reference proteome</keyword>
<keyword evidence="4 7" id="KW-0812">Transmembrane</keyword>
<organism evidence="9 10">
    <name type="scientific">Fibrella forsythiae</name>
    <dbReference type="NCBI Taxonomy" id="2817061"/>
    <lineage>
        <taxon>Bacteria</taxon>
        <taxon>Pseudomonadati</taxon>
        <taxon>Bacteroidota</taxon>
        <taxon>Cytophagia</taxon>
        <taxon>Cytophagales</taxon>
        <taxon>Spirosomataceae</taxon>
        <taxon>Fibrella</taxon>
    </lineage>
</organism>
<dbReference type="InterPro" id="IPR037066">
    <property type="entry name" value="Plug_dom_sf"/>
</dbReference>
<evidence type="ECO:0000313" key="9">
    <source>
        <dbReference type="EMBL" id="MBO0952165.1"/>
    </source>
</evidence>
<keyword evidence="3 7" id="KW-1134">Transmembrane beta strand</keyword>
<proteinExistence type="inferred from homology"/>
<comment type="subcellular location">
    <subcellularLocation>
        <location evidence="1 7">Cell outer membrane</location>
        <topology evidence="1 7">Multi-pass membrane protein</topology>
    </subcellularLocation>
</comment>
<reference evidence="9 10" key="1">
    <citation type="submission" date="2021-03" db="EMBL/GenBank/DDBJ databases">
        <title>Fibrella sp. HMF5405 genome sequencing and assembly.</title>
        <authorList>
            <person name="Kang H."/>
            <person name="Kim H."/>
            <person name="Bae S."/>
            <person name="Joh K."/>
        </authorList>
    </citation>
    <scope>NUCLEOTIDE SEQUENCE [LARGE SCALE GENOMIC DNA]</scope>
    <source>
        <strain evidence="9 10">HMF5405</strain>
    </source>
</reference>
<dbReference type="EMBL" id="JAFMYW010000010">
    <property type="protein sequence ID" value="MBO0952165.1"/>
    <property type="molecule type" value="Genomic_DNA"/>
</dbReference>
<dbReference type="InterPro" id="IPR023997">
    <property type="entry name" value="TonB-dep_OMP_SusC/RagA_CS"/>
</dbReference>
<keyword evidence="9" id="KW-0675">Receptor</keyword>
<name>A0ABS3JQ80_9BACT</name>
<dbReference type="InterPro" id="IPR039426">
    <property type="entry name" value="TonB-dep_rcpt-like"/>
</dbReference>
<evidence type="ECO:0000256" key="5">
    <source>
        <dbReference type="ARBA" id="ARBA00023136"/>
    </source>
</evidence>
<protein>
    <submittedName>
        <fullName evidence="9">TonB-dependent receptor</fullName>
    </submittedName>
</protein>
<dbReference type="InterPro" id="IPR023996">
    <property type="entry name" value="TonB-dep_OMP_SusC/RagA"/>
</dbReference>
<dbReference type="NCBIfam" id="TIGR04057">
    <property type="entry name" value="SusC_RagA_signa"/>
    <property type="match status" value="1"/>
</dbReference>
<dbReference type="Pfam" id="PF13715">
    <property type="entry name" value="CarbopepD_reg_2"/>
    <property type="match status" value="1"/>
</dbReference>
<accession>A0ABS3JQ80</accession>
<dbReference type="InterPro" id="IPR008969">
    <property type="entry name" value="CarboxyPept-like_regulatory"/>
</dbReference>
<comment type="similarity">
    <text evidence="7">Belongs to the TonB-dependent receptor family.</text>
</comment>
<evidence type="ECO:0000256" key="2">
    <source>
        <dbReference type="ARBA" id="ARBA00022448"/>
    </source>
</evidence>
<dbReference type="SUPFAM" id="SSF49464">
    <property type="entry name" value="Carboxypeptidase regulatory domain-like"/>
    <property type="match status" value="1"/>
</dbReference>
<comment type="caution">
    <text evidence="9">The sequence shown here is derived from an EMBL/GenBank/DDBJ whole genome shotgun (WGS) entry which is preliminary data.</text>
</comment>
<dbReference type="RefSeq" id="WP_207332118.1">
    <property type="nucleotide sequence ID" value="NZ_JAFMYW010000010.1"/>
</dbReference>
<feature type="domain" description="TonB-dependent receptor plug" evidence="8">
    <location>
        <begin position="97"/>
        <end position="202"/>
    </location>
</feature>
<dbReference type="InterPro" id="IPR012910">
    <property type="entry name" value="Plug_dom"/>
</dbReference>
<dbReference type="InterPro" id="IPR036942">
    <property type="entry name" value="Beta-barrel_TonB_sf"/>
</dbReference>
<evidence type="ECO:0000256" key="7">
    <source>
        <dbReference type="PROSITE-ProRule" id="PRU01360"/>
    </source>
</evidence>
<evidence type="ECO:0000259" key="8">
    <source>
        <dbReference type="Pfam" id="PF07715"/>
    </source>
</evidence>
<gene>
    <name evidence="9" type="ORF">J2I46_26525</name>
</gene>
<keyword evidence="2 7" id="KW-0813">Transport</keyword>
<dbReference type="SUPFAM" id="SSF56935">
    <property type="entry name" value="Porins"/>
    <property type="match status" value="1"/>
</dbReference>
<evidence type="ECO:0000256" key="6">
    <source>
        <dbReference type="ARBA" id="ARBA00023237"/>
    </source>
</evidence>
<keyword evidence="5 7" id="KW-0472">Membrane</keyword>
<evidence type="ECO:0000256" key="1">
    <source>
        <dbReference type="ARBA" id="ARBA00004571"/>
    </source>
</evidence>
<dbReference type="NCBIfam" id="TIGR04056">
    <property type="entry name" value="OMP_RagA_SusC"/>
    <property type="match status" value="1"/>
</dbReference>
<sequence>MAQTKITGRITGDADEELPGVSVVVKGTSTGTVTGADGRYSLNVPNNNVTLVFSFIGYVAQEIPLAGRANTSVDVKLLTDNKSLDEVVVVGYGEQRKTSTTAAVSTLKAADVALKPVVNLTNSLGGRVAGVISRQGSGEPGQDGANINIRGISTTGNSQPLLIVDGIYRDFSRLDPSSIETFTVLKDAAAVAPYGLAGANGVVLVTTKRGKAGTPTLSYNGWVGIQNPTRVTPQVNSYEFALMQNEAAANDGRPAAYTPEQVEGYRKTVAGEAGADPDRYPNSSPLTDLIDPNTVLTYHNLELSGGSEKIRYYTGLAYTNQQGMYRSVYTRKYNLIAKVEADATPTTKMSLNINGFIEDNVYPGRSAGDLFYQAFRTPPVSPVYYSNGLWGQYIGRSLIGQAFYSGETFNERNQLYTTLSIEQQLPFIKGLSLKGVVSYDPDTRTGKAYATPVPVYTVDLSKQPYNYVLGVQGASKPSLSQGYSQNKAFTYQGLINYANSFGKHNVTALGVFEYRNQKYNQFGASRLNFNTTIPELSVGSSTPLDISNYGSSLEQQQIGYVYRIGYNFDEKYLFEVAGRYDGHYVFAPGQRYGFFPSFSAGWRISEESFMKNNVNWVDALKVRGSYGESGALPYIGNNLAAFQYLSSYSLYGGSAVFGDPTQGVFERAQANPNITWERAKKFNIGLEGSLYKGKLTFEIDYFTERRSNMLVFPQVSVPAEYGVGLSQVNAGIMQNQGIDLTMGTNHRIGRDLRISMNVNFLYSKNRLIETFETNATRLNPNRAQTGRPLGTPFGYHALGYFTADDFNADGTLKAGIPTQPWGAVRPGDLRYADLAGAPGADGVPTAPDGKIDANDQTVTGFANTPQIVYGLIPKISYKGFDLDLLFSGAARSGLGLFGSIVYPFDASASATKLEFTDHWTPTNPNALYPRLTGAPTTNNTQASDWWVRNNSYIRLKQIELGYRLPTNLISRAKLTSARFYISGQNMFTITPHMKEIIDPEASTGNAQYYFQQRVITFGTNLTF</sequence>
<keyword evidence="6 7" id="KW-0998">Cell outer membrane</keyword>
<dbReference type="Gene3D" id="2.60.40.1120">
    <property type="entry name" value="Carboxypeptidase-like, regulatory domain"/>
    <property type="match status" value="1"/>
</dbReference>
<dbReference type="Proteomes" id="UP000664628">
    <property type="component" value="Unassembled WGS sequence"/>
</dbReference>